<keyword evidence="2" id="KW-1185">Reference proteome</keyword>
<comment type="caution">
    <text evidence="1">The sequence shown here is derived from an EMBL/GenBank/DDBJ whole genome shotgun (WGS) entry which is preliminary data.</text>
</comment>
<protein>
    <submittedName>
        <fullName evidence="1">Uncharacterized protein YecE (DUF72 family)</fullName>
    </submittedName>
</protein>
<dbReference type="SUPFAM" id="SSF117396">
    <property type="entry name" value="TM1631-like"/>
    <property type="match status" value="1"/>
</dbReference>
<dbReference type="PANTHER" id="PTHR30348">
    <property type="entry name" value="UNCHARACTERIZED PROTEIN YECE"/>
    <property type="match status" value="1"/>
</dbReference>
<evidence type="ECO:0000313" key="2">
    <source>
        <dbReference type="Proteomes" id="UP000295632"/>
    </source>
</evidence>
<dbReference type="Pfam" id="PF01904">
    <property type="entry name" value="DUF72"/>
    <property type="match status" value="1"/>
</dbReference>
<name>A0A4R6U6V9_9BACI</name>
<dbReference type="Gene3D" id="3.20.20.410">
    <property type="entry name" value="Protein of unknown function UPF0759"/>
    <property type="match status" value="1"/>
</dbReference>
<dbReference type="OrthoDB" id="9780310at2"/>
<dbReference type="PANTHER" id="PTHR30348:SF13">
    <property type="entry name" value="UPF0759 PROTEIN YUNF"/>
    <property type="match status" value="1"/>
</dbReference>
<proteinExistence type="predicted"/>
<sequence length="284" mass="32833">MIYVGVTGWGDHDALYEKTPASEKLEAYSSHFPVVEVDSSFYAIQPQKNYLRWLEQTPETFRFIVKLFQQMTGHIRGEGPFQSIDELYDAYVHSIEPMRSSGRLGALLCQFPPWFNCTSTNVAILKDMKMRLEGFPLALEFRHTSWFQEGMREKTLQFMTKEGWMNSVCDEPQAGDGSIPPVPVTTSKEANVLRFHGRNVEGWRRQGRSREEWRKVRCLYRYTPQELKEWVPIVQRMAEESNDVYVLFNNNSAGDAVPNAKQFIEMLGLDQSALLAPKQLTLFD</sequence>
<dbReference type="InterPro" id="IPR002763">
    <property type="entry name" value="DUF72"/>
</dbReference>
<dbReference type="InterPro" id="IPR036520">
    <property type="entry name" value="UPF0759_sf"/>
</dbReference>
<reference evidence="1 2" key="1">
    <citation type="submission" date="2019-03" db="EMBL/GenBank/DDBJ databases">
        <title>Genomic Encyclopedia of Type Strains, Phase IV (KMG-IV): sequencing the most valuable type-strain genomes for metagenomic binning, comparative biology and taxonomic classification.</title>
        <authorList>
            <person name="Goeker M."/>
        </authorList>
    </citation>
    <scope>NUCLEOTIDE SEQUENCE [LARGE SCALE GENOMIC DNA]</scope>
    <source>
        <strain evidence="1 2">DSM 28697</strain>
    </source>
</reference>
<organism evidence="1 2">
    <name type="scientific">Aureibacillus halotolerans</name>
    <dbReference type="NCBI Taxonomy" id="1508390"/>
    <lineage>
        <taxon>Bacteria</taxon>
        <taxon>Bacillati</taxon>
        <taxon>Bacillota</taxon>
        <taxon>Bacilli</taxon>
        <taxon>Bacillales</taxon>
        <taxon>Bacillaceae</taxon>
        <taxon>Aureibacillus</taxon>
    </lineage>
</organism>
<accession>A0A4R6U6V9</accession>
<dbReference type="RefSeq" id="WP_133580257.1">
    <property type="nucleotide sequence ID" value="NZ_SNYJ01000006.1"/>
</dbReference>
<dbReference type="AlphaFoldDB" id="A0A4R6U6V9"/>
<dbReference type="EMBL" id="SNYJ01000006">
    <property type="protein sequence ID" value="TDQ40449.1"/>
    <property type="molecule type" value="Genomic_DNA"/>
</dbReference>
<dbReference type="Proteomes" id="UP000295632">
    <property type="component" value="Unassembled WGS sequence"/>
</dbReference>
<gene>
    <name evidence="1" type="ORF">EV213_106167</name>
</gene>
<evidence type="ECO:0000313" key="1">
    <source>
        <dbReference type="EMBL" id="TDQ40449.1"/>
    </source>
</evidence>